<reference evidence="2" key="1">
    <citation type="journal article" date="2020" name="Nature">
        <title>Giant virus diversity and host interactions through global metagenomics.</title>
        <authorList>
            <person name="Schulz F."/>
            <person name="Roux S."/>
            <person name="Paez-Espino D."/>
            <person name="Jungbluth S."/>
            <person name="Walsh D.A."/>
            <person name="Denef V.J."/>
            <person name="McMahon K.D."/>
            <person name="Konstantinidis K.T."/>
            <person name="Eloe-Fadrosh E.A."/>
            <person name="Kyrpides N.C."/>
            <person name="Woyke T."/>
        </authorList>
    </citation>
    <scope>NUCLEOTIDE SEQUENCE</scope>
    <source>
        <strain evidence="2">GVMAG-S-1101164-164</strain>
    </source>
</reference>
<feature type="compositionally biased region" description="Basic and acidic residues" evidence="1">
    <location>
        <begin position="67"/>
        <end position="89"/>
    </location>
</feature>
<proteinExistence type="predicted"/>
<dbReference type="EMBL" id="MN740748">
    <property type="protein sequence ID" value="QHU09964.1"/>
    <property type="molecule type" value="Genomic_DNA"/>
</dbReference>
<evidence type="ECO:0000256" key="1">
    <source>
        <dbReference type="SAM" id="MobiDB-lite"/>
    </source>
</evidence>
<evidence type="ECO:0000313" key="2">
    <source>
        <dbReference type="EMBL" id="QHU09964.1"/>
    </source>
</evidence>
<dbReference type="AlphaFoldDB" id="A0A6C0K1M3"/>
<sequence length="258" mass="29103">MSANKQIDSLKNEIAELRAEFQELKAFVEKMGSPPQAEKKTRAKKDDDDKIEVCRKNIALWQSKLDDGKVKDVEKQQEKIDKEKKKLDKLLGSVEEESPKKAPKESPKQEKKDKRIKRWSPAMTTALTNALKSVDLEFNDSNKKECVAYIEGMNDDDYSGESLTTHIKNFAESKRPANAGAGYGPPPTPEEDEAKNQAESEKDEGEEDEEYIEVKFQQITYAVGEKSGRVYKTVDGEDVFTGGFIGKGQFEKMKLPKA</sequence>
<feature type="region of interest" description="Disordered" evidence="1">
    <location>
        <begin position="29"/>
        <end position="48"/>
    </location>
</feature>
<feature type="compositionally biased region" description="Basic and acidic residues" evidence="1">
    <location>
        <begin position="97"/>
        <end position="113"/>
    </location>
</feature>
<protein>
    <submittedName>
        <fullName evidence="2">Uncharacterized protein</fullName>
    </submittedName>
</protein>
<accession>A0A6C0K1M3</accession>
<name>A0A6C0K1M3_9ZZZZ</name>
<feature type="region of interest" description="Disordered" evidence="1">
    <location>
        <begin position="171"/>
        <end position="209"/>
    </location>
</feature>
<feature type="compositionally biased region" description="Basic and acidic residues" evidence="1">
    <location>
        <begin position="37"/>
        <end position="48"/>
    </location>
</feature>
<feature type="region of interest" description="Disordered" evidence="1">
    <location>
        <begin position="67"/>
        <end position="120"/>
    </location>
</feature>
<organism evidence="2">
    <name type="scientific">viral metagenome</name>
    <dbReference type="NCBI Taxonomy" id="1070528"/>
    <lineage>
        <taxon>unclassified sequences</taxon>
        <taxon>metagenomes</taxon>
        <taxon>organismal metagenomes</taxon>
    </lineage>
</organism>